<evidence type="ECO:0000256" key="6">
    <source>
        <dbReference type="ARBA" id="ARBA00023136"/>
    </source>
</evidence>
<evidence type="ECO:0000256" key="1">
    <source>
        <dbReference type="ARBA" id="ARBA00004651"/>
    </source>
</evidence>
<keyword evidence="4 9" id="KW-0812">Transmembrane</keyword>
<dbReference type="RefSeq" id="WP_203752938.1">
    <property type="nucleotide sequence ID" value="NZ_BONF01000038.1"/>
</dbReference>
<accession>A0A8J3JPJ4</accession>
<gene>
    <name evidence="10" type="ORF">Cba03nite_58810</name>
</gene>
<dbReference type="EMBL" id="BONF01000038">
    <property type="protein sequence ID" value="GIF84532.1"/>
    <property type="molecule type" value="Genomic_DNA"/>
</dbReference>
<feature type="transmembrane region" description="Helical" evidence="9">
    <location>
        <begin position="141"/>
        <end position="162"/>
    </location>
</feature>
<evidence type="ECO:0000256" key="3">
    <source>
        <dbReference type="ARBA" id="ARBA00022679"/>
    </source>
</evidence>
<feature type="transmembrane region" description="Helical" evidence="9">
    <location>
        <begin position="174"/>
        <end position="204"/>
    </location>
</feature>
<dbReference type="PIRSF" id="PIRSF010361">
    <property type="entry name" value="UCP010361"/>
    <property type="match status" value="1"/>
</dbReference>
<evidence type="ECO:0000256" key="9">
    <source>
        <dbReference type="SAM" id="Phobius"/>
    </source>
</evidence>
<evidence type="ECO:0000313" key="11">
    <source>
        <dbReference type="Proteomes" id="UP000601223"/>
    </source>
</evidence>
<dbReference type="AlphaFoldDB" id="A0A8J3JPJ4"/>
<organism evidence="10 11">
    <name type="scientific">Catellatospora bangladeshensis</name>
    <dbReference type="NCBI Taxonomy" id="310355"/>
    <lineage>
        <taxon>Bacteria</taxon>
        <taxon>Bacillati</taxon>
        <taxon>Actinomycetota</taxon>
        <taxon>Actinomycetes</taxon>
        <taxon>Micromonosporales</taxon>
        <taxon>Micromonosporaceae</taxon>
        <taxon>Catellatospora</taxon>
    </lineage>
</organism>
<keyword evidence="5 9" id="KW-1133">Transmembrane helix</keyword>
<comment type="subcellular location">
    <subcellularLocation>
        <location evidence="1">Cell membrane</location>
        <topology evidence="1">Multi-pass membrane protein</topology>
    </subcellularLocation>
</comment>
<feature type="transmembrane region" description="Helical" evidence="9">
    <location>
        <begin position="210"/>
        <end position="238"/>
    </location>
</feature>
<comment type="caution">
    <text evidence="10">The sequence shown here is derived from an EMBL/GenBank/DDBJ whole genome shotgun (WGS) entry which is preliminary data.</text>
</comment>
<dbReference type="GO" id="GO:0016758">
    <property type="term" value="F:hexosyltransferase activity"/>
    <property type="evidence" value="ECO:0007669"/>
    <property type="project" value="InterPro"/>
</dbReference>
<feature type="transmembrane region" description="Helical" evidence="9">
    <location>
        <begin position="376"/>
        <end position="396"/>
    </location>
</feature>
<comment type="similarity">
    <text evidence="7">Belongs to the glycosyltransferase 87 family.</text>
</comment>
<feature type="transmembrane region" description="Helical" evidence="9">
    <location>
        <begin position="250"/>
        <end position="269"/>
    </location>
</feature>
<name>A0A8J3JPJ4_9ACTN</name>
<evidence type="ECO:0000256" key="7">
    <source>
        <dbReference type="ARBA" id="ARBA00024033"/>
    </source>
</evidence>
<dbReference type="Pfam" id="PF09594">
    <property type="entry name" value="GT87"/>
    <property type="match status" value="1"/>
</dbReference>
<keyword evidence="6 9" id="KW-0472">Membrane</keyword>
<proteinExistence type="inferred from homology"/>
<evidence type="ECO:0000256" key="8">
    <source>
        <dbReference type="SAM" id="MobiDB-lite"/>
    </source>
</evidence>
<evidence type="ECO:0000256" key="2">
    <source>
        <dbReference type="ARBA" id="ARBA00022475"/>
    </source>
</evidence>
<sequence length="494" mass="54247">MSDVREHVVSPAREDGFVRGLSEAIGGPRGEHAVPETPSRGGRFWTAARIVLALTCLMLALHWVQKSPCRDGAWADYKQYTHFCYTDVLALYYAEHLNEGAVPYVDFPVEYPVLTGAFMGALGLPVHALGEKNPAINQAQLFYDANAFVLGLFALATVAMIISMRRRRPWDAALFALSPVLLVTATVNWDLLAIVLATAGLWLWGRRYPVAAGVLLGLGMAAKLWPGFLFLPILILGLRSRKYAPMLTSIAAGAAAWLAVNVPVMLINFDNWRRFLDLNSERIIDWGTSWYVARHFDPFGLQLWNDVPTVTNLSLGVFALCCVGLVILGLRVKTPPRLAQLAFLVVALFLITNKVWSQQFTLWLLPLLVLARPKWGAFLAWQLAEICYFVAFYGELMGASGKSVFPEGVFVFASLLRLGTVIALVVLVIRDILRPEQDAVRQAYPEVGDPDGGPFSHLLPSGPLPVHKTDGPLLDGNGPSTEFTPDRPAAVSSV</sequence>
<feature type="region of interest" description="Disordered" evidence="8">
    <location>
        <begin position="449"/>
        <end position="494"/>
    </location>
</feature>
<feature type="transmembrane region" description="Helical" evidence="9">
    <location>
        <begin position="44"/>
        <end position="64"/>
    </location>
</feature>
<protein>
    <submittedName>
        <fullName evidence="10">Membrane protein</fullName>
    </submittedName>
</protein>
<dbReference type="InterPro" id="IPR016570">
    <property type="entry name" value="UCP010361"/>
</dbReference>
<evidence type="ECO:0000256" key="5">
    <source>
        <dbReference type="ARBA" id="ARBA00022989"/>
    </source>
</evidence>
<keyword evidence="2" id="KW-1003">Cell membrane</keyword>
<keyword evidence="11" id="KW-1185">Reference proteome</keyword>
<feature type="transmembrane region" description="Helical" evidence="9">
    <location>
        <begin position="111"/>
        <end position="129"/>
    </location>
</feature>
<dbReference type="GO" id="GO:0005886">
    <property type="term" value="C:plasma membrane"/>
    <property type="evidence" value="ECO:0007669"/>
    <property type="project" value="UniProtKB-SubCell"/>
</dbReference>
<dbReference type="Proteomes" id="UP000601223">
    <property type="component" value="Unassembled WGS sequence"/>
</dbReference>
<feature type="transmembrane region" description="Helical" evidence="9">
    <location>
        <begin position="408"/>
        <end position="429"/>
    </location>
</feature>
<feature type="transmembrane region" description="Helical" evidence="9">
    <location>
        <begin position="313"/>
        <end position="331"/>
    </location>
</feature>
<feature type="transmembrane region" description="Helical" evidence="9">
    <location>
        <begin position="338"/>
        <end position="356"/>
    </location>
</feature>
<dbReference type="InterPro" id="IPR018584">
    <property type="entry name" value="GT87"/>
</dbReference>
<evidence type="ECO:0000313" key="10">
    <source>
        <dbReference type="EMBL" id="GIF84532.1"/>
    </source>
</evidence>
<evidence type="ECO:0000256" key="4">
    <source>
        <dbReference type="ARBA" id="ARBA00022692"/>
    </source>
</evidence>
<reference evidence="10 11" key="1">
    <citation type="submission" date="2021-01" db="EMBL/GenBank/DDBJ databases">
        <title>Whole genome shotgun sequence of Catellatospora bangladeshensis NBRC 107357.</title>
        <authorList>
            <person name="Komaki H."/>
            <person name="Tamura T."/>
        </authorList>
    </citation>
    <scope>NUCLEOTIDE SEQUENCE [LARGE SCALE GENOMIC DNA]</scope>
    <source>
        <strain evidence="10 11">NBRC 107357</strain>
    </source>
</reference>
<keyword evidence="3" id="KW-0808">Transferase</keyword>